<proteinExistence type="predicted"/>
<evidence type="ECO:0000313" key="3">
    <source>
        <dbReference type="Proteomes" id="UP000244174"/>
    </source>
</evidence>
<keyword evidence="3" id="KW-1185">Reference proteome</keyword>
<dbReference type="InterPro" id="IPR021215">
    <property type="entry name" value="DUF2752"/>
</dbReference>
<comment type="caution">
    <text evidence="2">The sequence shown here is derived from an EMBL/GenBank/DDBJ whole genome shotgun (WGS) entry which is preliminary data.</text>
</comment>
<keyword evidence="1" id="KW-0472">Membrane</keyword>
<feature type="transmembrane region" description="Helical" evidence="1">
    <location>
        <begin position="76"/>
        <end position="96"/>
    </location>
</feature>
<feature type="transmembrane region" description="Helical" evidence="1">
    <location>
        <begin position="42"/>
        <end position="64"/>
    </location>
</feature>
<reference evidence="2 3" key="1">
    <citation type="submission" date="2018-04" db="EMBL/GenBank/DDBJ databases">
        <title>Genomic Encyclopedia of Archaeal and Bacterial Type Strains, Phase II (KMG-II): from individual species to whole genera.</title>
        <authorList>
            <person name="Goeker M."/>
        </authorList>
    </citation>
    <scope>NUCLEOTIDE SEQUENCE [LARGE SCALE GENOMIC DNA]</scope>
    <source>
        <strain evidence="2 3">DSM 23082</strain>
    </source>
</reference>
<dbReference type="AlphaFoldDB" id="A0A2T6AG99"/>
<dbReference type="Proteomes" id="UP000244174">
    <property type="component" value="Unassembled WGS sequence"/>
</dbReference>
<protein>
    <submittedName>
        <fullName evidence="2">Uncharacterized protein DUF2752</fullName>
    </submittedName>
</protein>
<keyword evidence="1" id="KW-1133">Transmembrane helix</keyword>
<evidence type="ECO:0000313" key="2">
    <source>
        <dbReference type="EMBL" id="PTX42834.1"/>
    </source>
</evidence>
<dbReference type="EMBL" id="QBKQ01000002">
    <property type="protein sequence ID" value="PTX42834.1"/>
    <property type="molecule type" value="Genomic_DNA"/>
</dbReference>
<organism evidence="2 3">
    <name type="scientific">Christiangramia gaetbulicola</name>
    <dbReference type="NCBI Taxonomy" id="703340"/>
    <lineage>
        <taxon>Bacteria</taxon>
        <taxon>Pseudomonadati</taxon>
        <taxon>Bacteroidota</taxon>
        <taxon>Flavobacteriia</taxon>
        <taxon>Flavobacteriales</taxon>
        <taxon>Flavobacteriaceae</taxon>
        <taxon>Christiangramia</taxon>
    </lineage>
</organism>
<dbReference type="Pfam" id="PF10825">
    <property type="entry name" value="DUF2752"/>
    <property type="match status" value="1"/>
</dbReference>
<accession>A0A2T6AG99</accession>
<gene>
    <name evidence="2" type="ORF">C8P64_1355</name>
</gene>
<keyword evidence="1" id="KW-0812">Transmembrane</keyword>
<name>A0A2T6AG99_9FLAO</name>
<sequence>MSSIEEYMLPCLNKSLFGIDCTGCGAQRAAVLLFRGEFLQAFHMYPAIYSLAILLLFLLFNLFIKFKFDYNIKIGLIMFNAVIIGGAYIFKMIHIFN</sequence>
<evidence type="ECO:0000256" key="1">
    <source>
        <dbReference type="SAM" id="Phobius"/>
    </source>
</evidence>